<accession>A0AA37TUR7</accession>
<gene>
    <name evidence="4" type="ORF">GCM10010873_30070</name>
</gene>
<comment type="similarity">
    <text evidence="1">Belongs to the virb1 family.</text>
</comment>
<dbReference type="EMBL" id="BSPP01000010">
    <property type="protein sequence ID" value="GLS88033.1"/>
    <property type="molecule type" value="Genomic_DNA"/>
</dbReference>
<comment type="caution">
    <text evidence="4">The sequence shown here is derived from an EMBL/GenBank/DDBJ whole genome shotgun (WGS) entry which is preliminary data.</text>
</comment>
<sequence>MRITSLFGAAFTLLFLGFTPALHAEALPKMRWDHVPDAAKWTNAALVSVEKYDSKLAEQVPDDIATWCPGYETASMDDRRAFWVGVMSAVAKYESGYNARAAGAGRYFGLMQISTQTARAYACEANTGAELKSGAANLECAVKIIARQVGRDGMVSGKGNRGVARDWGPMSKSRVRADIAAWTAKQAYCAVPVKRASVRPSQKDRG</sequence>
<evidence type="ECO:0000313" key="5">
    <source>
        <dbReference type="Proteomes" id="UP001157355"/>
    </source>
</evidence>
<evidence type="ECO:0000259" key="3">
    <source>
        <dbReference type="Pfam" id="PF01464"/>
    </source>
</evidence>
<dbReference type="SUPFAM" id="SSF53955">
    <property type="entry name" value="Lysozyme-like"/>
    <property type="match status" value="1"/>
</dbReference>
<keyword evidence="5" id="KW-1185">Reference proteome</keyword>
<feature type="chain" id="PRO_5041207770" evidence="2">
    <location>
        <begin position="25"/>
        <end position="206"/>
    </location>
</feature>
<feature type="signal peptide" evidence="2">
    <location>
        <begin position="1"/>
        <end position="24"/>
    </location>
</feature>
<evidence type="ECO:0000256" key="2">
    <source>
        <dbReference type="SAM" id="SignalP"/>
    </source>
</evidence>
<dbReference type="InterPro" id="IPR008258">
    <property type="entry name" value="Transglycosylase_SLT_dom_1"/>
</dbReference>
<name>A0AA37TUR7_9RHOB</name>
<keyword evidence="2" id="KW-0732">Signal</keyword>
<reference evidence="4 5" key="1">
    <citation type="journal article" date="2014" name="Int. J. Syst. Evol. Microbiol.">
        <title>Complete genome sequence of Corynebacterium casei LMG S-19264T (=DSM 44701T), isolated from a smear-ripened cheese.</title>
        <authorList>
            <consortium name="US DOE Joint Genome Institute (JGI-PGF)"/>
            <person name="Walter F."/>
            <person name="Albersmeier A."/>
            <person name="Kalinowski J."/>
            <person name="Ruckert C."/>
        </authorList>
    </citation>
    <scope>NUCLEOTIDE SEQUENCE [LARGE SCALE GENOMIC DNA]</scope>
    <source>
        <strain evidence="4 5">NBRC 111766</strain>
    </source>
</reference>
<feature type="domain" description="Transglycosylase SLT" evidence="3">
    <location>
        <begin position="81"/>
        <end position="150"/>
    </location>
</feature>
<organism evidence="4 5">
    <name type="scientific">Cypionkella aquatica</name>
    <dbReference type="NCBI Taxonomy" id="1756042"/>
    <lineage>
        <taxon>Bacteria</taxon>
        <taxon>Pseudomonadati</taxon>
        <taxon>Pseudomonadota</taxon>
        <taxon>Alphaproteobacteria</taxon>
        <taxon>Rhodobacterales</taxon>
        <taxon>Paracoccaceae</taxon>
        <taxon>Cypionkella</taxon>
    </lineage>
</organism>
<dbReference type="Gene3D" id="1.10.530.10">
    <property type="match status" value="1"/>
</dbReference>
<dbReference type="RefSeq" id="WP_284326192.1">
    <property type="nucleotide sequence ID" value="NZ_BSPP01000010.1"/>
</dbReference>
<dbReference type="AlphaFoldDB" id="A0AA37TUR7"/>
<proteinExistence type="inferred from homology"/>
<dbReference type="Proteomes" id="UP001157355">
    <property type="component" value="Unassembled WGS sequence"/>
</dbReference>
<protein>
    <submittedName>
        <fullName evidence="4">Lytic transglycosylase</fullName>
    </submittedName>
</protein>
<dbReference type="InterPro" id="IPR023346">
    <property type="entry name" value="Lysozyme-like_dom_sf"/>
</dbReference>
<dbReference type="Pfam" id="PF01464">
    <property type="entry name" value="SLT"/>
    <property type="match status" value="1"/>
</dbReference>
<evidence type="ECO:0000256" key="1">
    <source>
        <dbReference type="ARBA" id="ARBA00009387"/>
    </source>
</evidence>
<evidence type="ECO:0000313" key="4">
    <source>
        <dbReference type="EMBL" id="GLS88033.1"/>
    </source>
</evidence>